<evidence type="ECO:0000256" key="5">
    <source>
        <dbReference type="ARBA" id="ARBA00023004"/>
    </source>
</evidence>
<keyword evidence="3" id="KW-0004">4Fe-4S</keyword>
<comment type="caution">
    <text evidence="8">The sequence shown here is derived from an EMBL/GenBank/DDBJ whole genome shotgun (WGS) entry which is preliminary data.</text>
</comment>
<keyword evidence="4" id="KW-0479">Metal-binding</keyword>
<evidence type="ECO:0000313" key="9">
    <source>
        <dbReference type="Proteomes" id="UP000632377"/>
    </source>
</evidence>
<feature type="domain" description="4Fe-4S ferredoxin-type" evidence="7">
    <location>
        <begin position="187"/>
        <end position="216"/>
    </location>
</feature>
<sequence>MEKSKVYFTNLRTKPGVNLLDKVEKLIKKAGIGDIDFKNKFTAVKIHFGEPGNLAYIRPNYAAKVVSVIKELGGIPFLTDSNTLYSGRRANAIDHLGAAYENGFNPLTVGCHVIIADGLKGTDYREVVIDMKHCKTAKIGTAIADADIIISMNHFKGHEMTGFGGALKNLGMGSGSRGGKLEMHSASKPKIEEENCVACRQCINNCAQDAIEINENRKAAIDYDKCVGCGQCVAVCQFDAAQVIWNEAADTANEKIAEYTHAVLKDKPNFHINFIMNVSPNCDCWDSNDVPIVPDLGIMASFDPVALDKASIDMVNEAPVAKGSYLEEKVCECEEHNHEHEDKIHHIHPNTDWRVSLNYAEEIGLGTQDYELVVIK</sequence>
<dbReference type="Gene3D" id="3.30.70.20">
    <property type="match status" value="1"/>
</dbReference>
<dbReference type="PANTHER" id="PTHR24960">
    <property type="entry name" value="PHOTOSYSTEM I IRON-SULFUR CENTER-RELATED"/>
    <property type="match status" value="1"/>
</dbReference>
<evidence type="ECO:0000256" key="4">
    <source>
        <dbReference type="ARBA" id="ARBA00022723"/>
    </source>
</evidence>
<name>A0ABS1TDK7_9CLOT</name>
<dbReference type="PROSITE" id="PS51379">
    <property type="entry name" value="4FE4S_FER_2"/>
    <property type="match status" value="2"/>
</dbReference>
<dbReference type="Pfam" id="PF12838">
    <property type="entry name" value="Fer4_7"/>
    <property type="match status" value="1"/>
</dbReference>
<dbReference type="InterPro" id="IPR017896">
    <property type="entry name" value="4Fe4S_Fe-S-bd"/>
</dbReference>
<gene>
    <name evidence="8" type="ORF">JK636_09865</name>
</gene>
<keyword evidence="5" id="KW-0408">Iron</keyword>
<proteinExistence type="predicted"/>
<dbReference type="SUPFAM" id="SSF54862">
    <property type="entry name" value="4Fe-4S ferredoxins"/>
    <property type="match status" value="1"/>
</dbReference>
<dbReference type="EMBL" id="JAESWC010000002">
    <property type="protein sequence ID" value="MBL4936068.1"/>
    <property type="molecule type" value="Genomic_DNA"/>
</dbReference>
<organism evidence="8 9">
    <name type="scientific">Clostridium rhizosphaerae</name>
    <dbReference type="NCBI Taxonomy" id="2803861"/>
    <lineage>
        <taxon>Bacteria</taxon>
        <taxon>Bacillati</taxon>
        <taxon>Bacillota</taxon>
        <taxon>Clostridia</taxon>
        <taxon>Eubacteriales</taxon>
        <taxon>Clostridiaceae</taxon>
        <taxon>Clostridium</taxon>
    </lineage>
</organism>
<dbReference type="PANTHER" id="PTHR24960:SF83">
    <property type="entry name" value="4FE-4S FERREDOXIN-TYPE DOMAIN-CONTAINING PROTEIN"/>
    <property type="match status" value="1"/>
</dbReference>
<keyword evidence="9" id="KW-1185">Reference proteome</keyword>
<evidence type="ECO:0000256" key="3">
    <source>
        <dbReference type="ARBA" id="ARBA00022485"/>
    </source>
</evidence>
<evidence type="ECO:0000256" key="2">
    <source>
        <dbReference type="ARBA" id="ARBA00013529"/>
    </source>
</evidence>
<dbReference type="Pfam" id="PF04015">
    <property type="entry name" value="DUF362"/>
    <property type="match status" value="1"/>
</dbReference>
<comment type="function">
    <text evidence="1">Ferredoxins are iron-sulfur proteins that transfer electrons in a wide variety of metabolic reactions.</text>
</comment>
<dbReference type="InterPro" id="IPR050157">
    <property type="entry name" value="PSI_iron-sulfur_center"/>
</dbReference>
<evidence type="ECO:0000313" key="8">
    <source>
        <dbReference type="EMBL" id="MBL4936068.1"/>
    </source>
</evidence>
<evidence type="ECO:0000259" key="7">
    <source>
        <dbReference type="PROSITE" id="PS51379"/>
    </source>
</evidence>
<feature type="domain" description="4Fe-4S ferredoxin-type" evidence="7">
    <location>
        <begin position="217"/>
        <end position="246"/>
    </location>
</feature>
<dbReference type="RefSeq" id="WP_202748644.1">
    <property type="nucleotide sequence ID" value="NZ_JAESWC010000002.1"/>
</dbReference>
<evidence type="ECO:0000256" key="6">
    <source>
        <dbReference type="ARBA" id="ARBA00023014"/>
    </source>
</evidence>
<keyword evidence="6" id="KW-0411">Iron-sulfur</keyword>
<reference evidence="8 9" key="1">
    <citation type="submission" date="2021-01" db="EMBL/GenBank/DDBJ databases">
        <title>Genome public.</title>
        <authorList>
            <person name="Liu C."/>
            <person name="Sun Q."/>
        </authorList>
    </citation>
    <scope>NUCLEOTIDE SEQUENCE [LARGE SCALE GENOMIC DNA]</scope>
    <source>
        <strain evidence="8 9">YIM B02515</strain>
    </source>
</reference>
<dbReference type="Proteomes" id="UP000632377">
    <property type="component" value="Unassembled WGS sequence"/>
</dbReference>
<protein>
    <recommendedName>
        <fullName evidence="2">Ferredoxin</fullName>
    </recommendedName>
</protein>
<dbReference type="InterPro" id="IPR007160">
    <property type="entry name" value="DUF362"/>
</dbReference>
<accession>A0ABS1TDK7</accession>
<evidence type="ECO:0000256" key="1">
    <source>
        <dbReference type="ARBA" id="ARBA00003532"/>
    </source>
</evidence>